<dbReference type="EMBL" id="OU963864">
    <property type="protein sequence ID" value="CAH0386510.1"/>
    <property type="molecule type" value="Genomic_DNA"/>
</dbReference>
<dbReference type="PANTHER" id="PTHR10009:SF18">
    <property type="entry name" value="PROTEIN YELLOW-LIKE PROTEIN"/>
    <property type="match status" value="1"/>
</dbReference>
<dbReference type="SUPFAM" id="SSF63829">
    <property type="entry name" value="Calcium-dependent phosphotriesterase"/>
    <property type="match status" value="1"/>
</dbReference>
<dbReference type="GO" id="GO:0005576">
    <property type="term" value="C:extracellular region"/>
    <property type="evidence" value="ECO:0007669"/>
    <property type="project" value="UniProtKB-SubCell"/>
</dbReference>
<comment type="subcellular location">
    <subcellularLocation>
        <location evidence="1">Secreted</location>
    </subcellularLocation>
</comment>
<dbReference type="InterPro" id="IPR011042">
    <property type="entry name" value="6-blade_b-propeller_TolB-like"/>
</dbReference>
<dbReference type="InterPro" id="IPR017996">
    <property type="entry name" value="MRJP/yellow-related"/>
</dbReference>
<evidence type="ECO:0000256" key="3">
    <source>
        <dbReference type="ARBA" id="ARBA00022525"/>
    </source>
</evidence>
<keyword evidence="3" id="KW-0964">Secreted</keyword>
<dbReference type="Gene3D" id="2.120.10.30">
    <property type="entry name" value="TolB, C-terminal domain"/>
    <property type="match status" value="1"/>
</dbReference>
<reference evidence="4" key="1">
    <citation type="submission" date="2021-12" db="EMBL/GenBank/DDBJ databases">
        <authorList>
            <person name="King R."/>
        </authorList>
    </citation>
    <scope>NUCLEOTIDE SEQUENCE</scope>
</reference>
<dbReference type="AlphaFoldDB" id="A0A9P0A8N4"/>
<evidence type="ECO:0000256" key="1">
    <source>
        <dbReference type="ARBA" id="ARBA00004613"/>
    </source>
</evidence>
<protein>
    <submittedName>
        <fullName evidence="4">Uncharacterized protein</fullName>
    </submittedName>
</protein>
<dbReference type="Proteomes" id="UP001152759">
    <property type="component" value="Chromosome 3"/>
</dbReference>
<evidence type="ECO:0000313" key="5">
    <source>
        <dbReference type="Proteomes" id="UP001152759"/>
    </source>
</evidence>
<dbReference type="PANTHER" id="PTHR10009">
    <property type="entry name" value="PROTEIN YELLOW-RELATED"/>
    <property type="match status" value="1"/>
</dbReference>
<sequence>MEETKGFTTAVDIVTNRIFQSTISGYGGLLLGSSPGGTKLISVDLNTNSTIRTYTFPTNVALPVSFFSDVTFDLVNQFAYIADLSPEQQNAIVVLNLFDGTSYRVLMNDVSVMIEPGFVPFIYGAPLYQVLYSPSGQIYGYGNIKNGVSGVTLSPDMETLYYSGGGIRFLYCVPTQLLRNNNTPPSEIVSAVRNLGQQGVSGVITADSQGNVYQGNSVNDGIEVYNVTTGYTRNFVHDPRINFISRLIIAADGYLYFTVTQFHLLPSIYQGFGELGKDRRQKPYVAFRIRLPDGATLRGT</sequence>
<organism evidence="4 5">
    <name type="scientific">Bemisia tabaci</name>
    <name type="common">Sweetpotato whitefly</name>
    <name type="synonym">Aleurodes tabaci</name>
    <dbReference type="NCBI Taxonomy" id="7038"/>
    <lineage>
        <taxon>Eukaryota</taxon>
        <taxon>Metazoa</taxon>
        <taxon>Ecdysozoa</taxon>
        <taxon>Arthropoda</taxon>
        <taxon>Hexapoda</taxon>
        <taxon>Insecta</taxon>
        <taxon>Pterygota</taxon>
        <taxon>Neoptera</taxon>
        <taxon>Paraneoptera</taxon>
        <taxon>Hemiptera</taxon>
        <taxon>Sternorrhyncha</taxon>
        <taxon>Aleyrodoidea</taxon>
        <taxon>Aleyrodidae</taxon>
        <taxon>Aleyrodinae</taxon>
        <taxon>Bemisia</taxon>
    </lineage>
</organism>
<dbReference type="Pfam" id="PF03022">
    <property type="entry name" value="MRJP"/>
    <property type="match status" value="1"/>
</dbReference>
<gene>
    <name evidence="4" type="ORF">BEMITA_LOCUS5620</name>
</gene>
<comment type="similarity">
    <text evidence="2">Belongs to the major royal jelly protein family.</text>
</comment>
<proteinExistence type="inferred from homology"/>
<name>A0A9P0A8N4_BEMTA</name>
<evidence type="ECO:0000256" key="2">
    <source>
        <dbReference type="ARBA" id="ARBA00009127"/>
    </source>
</evidence>
<evidence type="ECO:0000313" key="4">
    <source>
        <dbReference type="EMBL" id="CAH0386510.1"/>
    </source>
</evidence>
<accession>A0A9P0A8N4</accession>
<keyword evidence="5" id="KW-1185">Reference proteome</keyword>